<gene>
    <name evidence="2" type="ORF">E1I18_00100</name>
</gene>
<dbReference type="PROSITE" id="PS51257">
    <property type="entry name" value="PROKAR_LIPOPROTEIN"/>
    <property type="match status" value="1"/>
</dbReference>
<dbReference type="EMBL" id="SMDN01000001">
    <property type="protein sequence ID" value="TQC54166.1"/>
    <property type="molecule type" value="Genomic_DNA"/>
</dbReference>
<protein>
    <recommendedName>
        <fullName evidence="4">Lipoprotein</fullName>
    </recommendedName>
</protein>
<feature type="signal peptide" evidence="1">
    <location>
        <begin position="1"/>
        <end position="19"/>
    </location>
</feature>
<evidence type="ECO:0000256" key="1">
    <source>
        <dbReference type="SAM" id="SignalP"/>
    </source>
</evidence>
<accession>A0A507SSU5</accession>
<evidence type="ECO:0000313" key="2">
    <source>
        <dbReference type="EMBL" id="TQC54166.1"/>
    </source>
</evidence>
<proteinExistence type="predicted"/>
<name>A0A507SSU5_9BACT</name>
<dbReference type="RefSeq" id="WP_141483578.1">
    <property type="nucleotide sequence ID" value="NZ_SMDN01000001.1"/>
</dbReference>
<dbReference type="Proteomes" id="UP000320801">
    <property type="component" value="Unassembled WGS sequence"/>
</dbReference>
<sequence>MLKKIFLTPALLTPLSIVACSNSYVSKDAYVIEYNKPNPNIDNFAQVSGVFGSRNTLHDSLVGNYFLRYKFIGESKYDYLNNYFLHEGISAKFMKFGFIKAIKLININGEEHLFDSDDDDVFDKPNKFIPRDINRGYQNYLYTLKSKNPRSINSNNFIQKLSTASKIEFIFNEQKWYDSKGNITNNDLKPTDVINSFKRAELSSNQLNYLSLVGFKDLLNLTKTTEKSVIFTLNESIQPNTLLSEILNNKIFSAYKENHYAGSYYLFKNDAKHTKYKSLKNSDIKTVILKYNSLGKTDIETHRLHLINEYNQGLISSQNISTFNNLQQQNLIQSFKTQNSKTKLNIVQTKNNSKKLSILFKDKKQNDSDFSKLMFGKSNKLSDQYRHFYNGPGLIFRNNITQILNKFSINFIANKTQYYDNFINPDAQITNAFNTNYVRIRDAYDHVNNNIIFNENGDITQYYSDENKAKYYTNESYINLREQLKNVYFGKIKDSLTKLLNNNNITAPIDIFIPIETTKLDINLINEIEILLNNIDKRLRFKLTNLHDEKSKTDYNFIDLDAKSTQEYLTKILSARSNNLLIALDYIDEQKFPYLARLKKMFETEFHYKFKQNVDELSSLIESNQFKANIDLFVFKVHKMIGYFDIIKLINEIKVLYSVPYDLDSNIDLDNFKYELLQPWFTKPTRDDDLIYFEDIKVDGV</sequence>
<dbReference type="NCBIfam" id="NF045850">
    <property type="entry name" value="ABC_Mplas_LP"/>
    <property type="match status" value="2"/>
</dbReference>
<comment type="caution">
    <text evidence="2">The sequence shown here is derived from an EMBL/GenBank/DDBJ whole genome shotgun (WGS) entry which is preliminary data.</text>
</comment>
<reference evidence="2 3" key="1">
    <citation type="submission" date="2019-03" db="EMBL/GenBank/DDBJ databases">
        <title>Characterization of a novel Mycoplasma cynos real-time PCR assay.</title>
        <authorList>
            <person name="Tallmadge R.L."/>
            <person name="Mitchell P.K."/>
            <person name="Goodman L."/>
        </authorList>
    </citation>
    <scope>NUCLEOTIDE SEQUENCE [LARGE SCALE GENOMIC DNA]</scope>
    <source>
        <strain evidence="2 3">1642</strain>
    </source>
</reference>
<evidence type="ECO:0000313" key="3">
    <source>
        <dbReference type="Proteomes" id="UP000320801"/>
    </source>
</evidence>
<feature type="chain" id="PRO_5021227512" description="Lipoprotein" evidence="1">
    <location>
        <begin position="20"/>
        <end position="701"/>
    </location>
</feature>
<dbReference type="OrthoDB" id="395736at2"/>
<keyword evidence="1" id="KW-0732">Signal</keyword>
<keyword evidence="3" id="KW-1185">Reference proteome</keyword>
<dbReference type="AlphaFoldDB" id="A0A507SSU5"/>
<evidence type="ECO:0008006" key="4">
    <source>
        <dbReference type="Google" id="ProtNLM"/>
    </source>
</evidence>
<organism evidence="2 3">
    <name type="scientific">Mycoplasmopsis mucosicanis</name>
    <dbReference type="NCBI Taxonomy" id="458208"/>
    <lineage>
        <taxon>Bacteria</taxon>
        <taxon>Bacillati</taxon>
        <taxon>Mycoplasmatota</taxon>
        <taxon>Mycoplasmoidales</taxon>
        <taxon>Metamycoplasmataceae</taxon>
        <taxon>Mycoplasmopsis</taxon>
    </lineage>
</organism>